<dbReference type="InterPro" id="IPR016162">
    <property type="entry name" value="Ald_DH_N"/>
</dbReference>
<dbReference type="Pfam" id="PF00171">
    <property type="entry name" value="Aldedh"/>
    <property type="match status" value="1"/>
</dbReference>
<dbReference type="SUPFAM" id="SSF53720">
    <property type="entry name" value="ALDH-like"/>
    <property type="match status" value="1"/>
</dbReference>
<dbReference type="Gene3D" id="3.40.309.10">
    <property type="entry name" value="Aldehyde Dehydrogenase, Chain A, domain 2"/>
    <property type="match status" value="1"/>
</dbReference>
<feature type="domain" description="Aldehyde dehydrogenase" evidence="6">
    <location>
        <begin position="27"/>
        <end position="485"/>
    </location>
</feature>
<evidence type="ECO:0000256" key="1">
    <source>
        <dbReference type="ARBA" id="ARBA00009986"/>
    </source>
</evidence>
<reference evidence="7 8" key="1">
    <citation type="journal article" date="2018" name="PLoS Pathog.">
        <title>Evolution of structural diversity of trichothecenes, a family of toxins produced by plant pathogenic and entomopathogenic fungi.</title>
        <authorList>
            <person name="Proctor R.H."/>
            <person name="McCormick S.P."/>
            <person name="Kim H.S."/>
            <person name="Cardoza R.E."/>
            <person name="Stanley A.M."/>
            <person name="Lindo L."/>
            <person name="Kelly A."/>
            <person name="Brown D.W."/>
            <person name="Lee T."/>
            <person name="Vaughan M.M."/>
            <person name="Alexander N.J."/>
            <person name="Busman M."/>
            <person name="Gutierrez S."/>
        </authorList>
    </citation>
    <scope>NUCLEOTIDE SEQUENCE [LARGE SCALE GENOMIC DNA]</scope>
    <source>
        <strain evidence="7 8">NRRL 20695</strain>
    </source>
</reference>
<evidence type="ECO:0000256" key="2">
    <source>
        <dbReference type="ARBA" id="ARBA00023002"/>
    </source>
</evidence>
<dbReference type="FunFam" id="3.40.605.10:FF:000007">
    <property type="entry name" value="NAD/NADP-dependent betaine aldehyde dehydrogenase"/>
    <property type="match status" value="1"/>
</dbReference>
<evidence type="ECO:0000256" key="3">
    <source>
        <dbReference type="ARBA" id="ARBA00024226"/>
    </source>
</evidence>
<feature type="compositionally biased region" description="Low complexity" evidence="5">
    <location>
        <begin position="35"/>
        <end position="46"/>
    </location>
</feature>
<dbReference type="GO" id="GO:0046394">
    <property type="term" value="P:carboxylic acid biosynthetic process"/>
    <property type="evidence" value="ECO:0007669"/>
    <property type="project" value="UniProtKB-ARBA"/>
</dbReference>
<comment type="caution">
    <text evidence="7">The sequence shown here is derived from an EMBL/GenBank/DDBJ whole genome shotgun (WGS) entry which is preliminary data.</text>
</comment>
<dbReference type="EMBL" id="PXOG01000057">
    <property type="protein sequence ID" value="RGP78780.1"/>
    <property type="molecule type" value="Genomic_DNA"/>
</dbReference>
<protein>
    <recommendedName>
        <fullName evidence="3">aldehyde dehydrogenase (NAD(+))</fullName>
        <ecNumber evidence="3">1.2.1.3</ecNumber>
    </recommendedName>
</protein>
<dbReference type="GO" id="GO:0004029">
    <property type="term" value="F:aldehyde dehydrogenase (NAD+) activity"/>
    <property type="evidence" value="ECO:0007669"/>
    <property type="project" value="UniProtKB-EC"/>
</dbReference>
<gene>
    <name evidence="7" type="ORF">FLONG3_2978</name>
</gene>
<keyword evidence="2" id="KW-0560">Oxidoreductase</keyword>
<evidence type="ECO:0000259" key="6">
    <source>
        <dbReference type="Pfam" id="PF00171"/>
    </source>
</evidence>
<evidence type="ECO:0000256" key="5">
    <source>
        <dbReference type="SAM" id="MobiDB-lite"/>
    </source>
</evidence>
<keyword evidence="8" id="KW-1185">Reference proteome</keyword>
<accession>A0A395T279</accession>
<dbReference type="PANTHER" id="PTHR11699">
    <property type="entry name" value="ALDEHYDE DEHYDROGENASE-RELATED"/>
    <property type="match status" value="1"/>
</dbReference>
<sequence length="492" mass="52786">MAEITITGADGRKIQIPTGLFINNEFVASTASETLTTENPTTNTPLGQVSAAQPSDVDNAVSSSKEAFQKWKTTQPAERRKLLNKLADLIERDAQELASIEAVDAGLLYNMSLGFCVVQAVETIRYFAGWADKIDGQSMDFEQGLAYTKREPIGVCAAVVPWNTPLMITTWKLAPALAAGNTLIIKTPELAPLYGQKLAQLILEAGFPPGVVNIIPGLGHVAGQALADHHQVRKLSFTGSLAVGRTILVSAAKSNLKRVTLELGGKGPSIVFNDANFENALAFATAGITLHNGQICAAGSRIYVQEDIYDRFVSEFSAKTKDAVMGDPLLPETVKGPVISSTQKNRIMEFIAKAKDEGTELLHNPIEADVKGHFVPNTAFVNVSPAATIMQQEVFGPVASFAKFKTEEEVISLANDNDYGLAAAVFTNDISRAVRVSDQIEAGMVTVNTWGSISANTPFGGIKQSGFGRENGIDALNDWTQVKCVKINVFKQ</sequence>
<dbReference type="FunFam" id="3.40.309.10:FF:000012">
    <property type="entry name" value="Betaine aldehyde dehydrogenase"/>
    <property type="match status" value="1"/>
</dbReference>
<organism evidence="7 8">
    <name type="scientific">Fusarium longipes</name>
    <dbReference type="NCBI Taxonomy" id="694270"/>
    <lineage>
        <taxon>Eukaryota</taxon>
        <taxon>Fungi</taxon>
        <taxon>Dikarya</taxon>
        <taxon>Ascomycota</taxon>
        <taxon>Pezizomycotina</taxon>
        <taxon>Sordariomycetes</taxon>
        <taxon>Hypocreomycetidae</taxon>
        <taxon>Hypocreales</taxon>
        <taxon>Nectriaceae</taxon>
        <taxon>Fusarium</taxon>
    </lineage>
</organism>
<dbReference type="EC" id="1.2.1.3" evidence="3"/>
<evidence type="ECO:0000313" key="8">
    <source>
        <dbReference type="Proteomes" id="UP000266234"/>
    </source>
</evidence>
<dbReference type="AlphaFoldDB" id="A0A395T279"/>
<dbReference type="OrthoDB" id="310895at2759"/>
<dbReference type="InterPro" id="IPR015590">
    <property type="entry name" value="Aldehyde_DH_dom"/>
</dbReference>
<evidence type="ECO:0000313" key="7">
    <source>
        <dbReference type="EMBL" id="RGP78780.1"/>
    </source>
</evidence>
<dbReference type="FunFam" id="3.40.605.10:FF:000026">
    <property type="entry name" value="Aldehyde dehydrogenase, putative"/>
    <property type="match status" value="1"/>
</dbReference>
<dbReference type="STRING" id="694270.A0A395T279"/>
<dbReference type="Gene3D" id="3.40.605.10">
    <property type="entry name" value="Aldehyde Dehydrogenase, Chain A, domain 1"/>
    <property type="match status" value="1"/>
</dbReference>
<dbReference type="Proteomes" id="UP000266234">
    <property type="component" value="Unassembled WGS sequence"/>
</dbReference>
<dbReference type="InterPro" id="IPR016161">
    <property type="entry name" value="Ald_DH/histidinol_DH"/>
</dbReference>
<dbReference type="InterPro" id="IPR016163">
    <property type="entry name" value="Ald_DH_C"/>
</dbReference>
<comment type="catalytic activity">
    <reaction evidence="4">
        <text>an aldehyde + NAD(+) + H2O = a carboxylate + NADH + 2 H(+)</text>
        <dbReference type="Rhea" id="RHEA:16185"/>
        <dbReference type="ChEBI" id="CHEBI:15377"/>
        <dbReference type="ChEBI" id="CHEBI:15378"/>
        <dbReference type="ChEBI" id="CHEBI:17478"/>
        <dbReference type="ChEBI" id="CHEBI:29067"/>
        <dbReference type="ChEBI" id="CHEBI:57540"/>
        <dbReference type="ChEBI" id="CHEBI:57945"/>
        <dbReference type="EC" id="1.2.1.3"/>
    </reaction>
</comment>
<proteinExistence type="inferred from homology"/>
<comment type="similarity">
    <text evidence="1">Belongs to the aldehyde dehydrogenase family.</text>
</comment>
<feature type="region of interest" description="Disordered" evidence="5">
    <location>
        <begin position="35"/>
        <end position="54"/>
    </location>
</feature>
<name>A0A395T279_9HYPO</name>
<evidence type="ECO:0000256" key="4">
    <source>
        <dbReference type="ARBA" id="ARBA00049194"/>
    </source>
</evidence>